<dbReference type="HAMAP" id="MF_00376">
    <property type="entry name" value="Dephospho_CoA_kinase"/>
    <property type="match status" value="1"/>
</dbReference>
<keyword evidence="1" id="KW-0547">Nucleotide-binding</keyword>
<keyword evidence="4" id="KW-0808">Transferase</keyword>
<keyword evidence="3" id="KW-0472">Membrane</keyword>
<dbReference type="PANTHER" id="PTHR10695:SF46">
    <property type="entry name" value="BIFUNCTIONAL COENZYME A SYNTHASE-RELATED"/>
    <property type="match status" value="1"/>
</dbReference>
<name>A0ABR4MYP9_9FUNG</name>
<dbReference type="EMBL" id="JADGIZ020000069">
    <property type="protein sequence ID" value="KAL2912359.1"/>
    <property type="molecule type" value="Genomic_DNA"/>
</dbReference>
<dbReference type="NCBIfam" id="TIGR00152">
    <property type="entry name" value="dephospho-CoA kinase"/>
    <property type="match status" value="1"/>
</dbReference>
<evidence type="ECO:0000256" key="3">
    <source>
        <dbReference type="SAM" id="Phobius"/>
    </source>
</evidence>
<keyword evidence="5" id="KW-1185">Reference proteome</keyword>
<keyword evidence="4" id="KW-0418">Kinase</keyword>
<evidence type="ECO:0000256" key="2">
    <source>
        <dbReference type="ARBA" id="ARBA00022840"/>
    </source>
</evidence>
<dbReference type="InterPro" id="IPR027417">
    <property type="entry name" value="P-loop_NTPase"/>
</dbReference>
<dbReference type="PROSITE" id="PS51219">
    <property type="entry name" value="DPCK"/>
    <property type="match status" value="1"/>
</dbReference>
<evidence type="ECO:0000313" key="4">
    <source>
        <dbReference type="EMBL" id="KAL2912359.1"/>
    </source>
</evidence>
<protein>
    <submittedName>
        <fullName evidence="4">Dephospho-CoA kinase cab5</fullName>
        <ecNumber evidence="4">2.7.1.24</ecNumber>
    </submittedName>
</protein>
<dbReference type="PANTHER" id="PTHR10695">
    <property type="entry name" value="DEPHOSPHO-COA KINASE-RELATED"/>
    <property type="match status" value="1"/>
</dbReference>
<dbReference type="CDD" id="cd02022">
    <property type="entry name" value="DPCK"/>
    <property type="match status" value="1"/>
</dbReference>
<evidence type="ECO:0000256" key="1">
    <source>
        <dbReference type="ARBA" id="ARBA00022741"/>
    </source>
</evidence>
<feature type="transmembrane region" description="Helical" evidence="3">
    <location>
        <begin position="200"/>
        <end position="223"/>
    </location>
</feature>
<comment type="caution">
    <text evidence="4">The sequence shown here is derived from an EMBL/GenBank/DDBJ whole genome shotgun (WGS) entry which is preliminary data.</text>
</comment>
<dbReference type="EC" id="2.7.1.24" evidence="4"/>
<organism evidence="4 5">
    <name type="scientific">Polyrhizophydium stewartii</name>
    <dbReference type="NCBI Taxonomy" id="2732419"/>
    <lineage>
        <taxon>Eukaryota</taxon>
        <taxon>Fungi</taxon>
        <taxon>Fungi incertae sedis</taxon>
        <taxon>Chytridiomycota</taxon>
        <taxon>Chytridiomycota incertae sedis</taxon>
        <taxon>Chytridiomycetes</taxon>
        <taxon>Rhizophydiales</taxon>
        <taxon>Rhizophydiales incertae sedis</taxon>
        <taxon>Polyrhizophydium</taxon>
    </lineage>
</organism>
<keyword evidence="3" id="KW-1133">Transmembrane helix</keyword>
<reference evidence="4 5" key="1">
    <citation type="submission" date="2023-09" db="EMBL/GenBank/DDBJ databases">
        <title>Pangenome analysis of Batrachochytrium dendrobatidis and related Chytrids.</title>
        <authorList>
            <person name="Yacoub M.N."/>
            <person name="Stajich J.E."/>
            <person name="James T.Y."/>
        </authorList>
    </citation>
    <scope>NUCLEOTIDE SEQUENCE [LARGE SCALE GENOMIC DNA]</scope>
    <source>
        <strain evidence="4 5">JEL0888</strain>
    </source>
</reference>
<evidence type="ECO:0000313" key="5">
    <source>
        <dbReference type="Proteomes" id="UP001527925"/>
    </source>
</evidence>
<dbReference type="InterPro" id="IPR001977">
    <property type="entry name" value="Depp_CoAkinase"/>
</dbReference>
<keyword evidence="3" id="KW-0812">Transmembrane</keyword>
<dbReference type="Pfam" id="PF01121">
    <property type="entry name" value="CoaE"/>
    <property type="match status" value="1"/>
</dbReference>
<keyword evidence="2" id="KW-0067">ATP-binding</keyword>
<dbReference type="SUPFAM" id="SSF52540">
    <property type="entry name" value="P-loop containing nucleoside triphosphate hydrolases"/>
    <property type="match status" value="1"/>
</dbReference>
<dbReference type="Proteomes" id="UP001527925">
    <property type="component" value="Unassembled WGS sequence"/>
</dbReference>
<dbReference type="Gene3D" id="3.40.50.300">
    <property type="entry name" value="P-loop containing nucleotide triphosphate hydrolases"/>
    <property type="match status" value="1"/>
</dbReference>
<dbReference type="GO" id="GO:0004140">
    <property type="term" value="F:dephospho-CoA kinase activity"/>
    <property type="evidence" value="ECO:0007669"/>
    <property type="project" value="UniProtKB-EC"/>
</dbReference>
<gene>
    <name evidence="4" type="primary">CAB5</name>
    <name evidence="4" type="ORF">HK105_208133</name>
</gene>
<sequence length="276" mass="30326">MRLVGLTGGIATGKSTVSHFLAAHQVPIVDADLIARDIVRPGEVAFHAICDAFGPAVLDADGSINRQRLGALVFGNADQRRKLNSITHPYIRIEMLKSVLRHFMAGARLCVLDTPLLFEAGLHRWVHAVVVVYCPDGLQKERLVQRDGLSPLQAQLRIDSQMPIERKKAMAHFVIDNSSSLTRTRTQVDDLIDQLMPSRWLAGAIWGLLLLPASSLYLLLVVFQRIDRWRRLGFFGRGLRPAGIASNAGIRNPGLSIVNPDLQMHSLAPAAGPNGF</sequence>
<accession>A0ABR4MYP9</accession>
<proteinExistence type="inferred from homology"/>